<evidence type="ECO:0000256" key="2">
    <source>
        <dbReference type="ARBA" id="ARBA00022475"/>
    </source>
</evidence>
<keyword evidence="6 8" id="KW-0472">Membrane</keyword>
<dbReference type="Pfam" id="PF09594">
    <property type="entry name" value="GT87"/>
    <property type="match status" value="1"/>
</dbReference>
<feature type="transmembrane region" description="Helical" evidence="8">
    <location>
        <begin position="220"/>
        <end position="240"/>
    </location>
</feature>
<evidence type="ECO:0000256" key="8">
    <source>
        <dbReference type="SAM" id="Phobius"/>
    </source>
</evidence>
<gene>
    <name evidence="9" type="ORF">D0Z08_09985</name>
</gene>
<evidence type="ECO:0000256" key="4">
    <source>
        <dbReference type="ARBA" id="ARBA00022692"/>
    </source>
</evidence>
<comment type="caution">
    <text evidence="9">The sequence shown here is derived from an EMBL/GenBank/DDBJ whole genome shotgun (WGS) entry which is preliminary data.</text>
</comment>
<dbReference type="GO" id="GO:0005886">
    <property type="term" value="C:plasma membrane"/>
    <property type="evidence" value="ECO:0007669"/>
    <property type="project" value="UniProtKB-SubCell"/>
</dbReference>
<feature type="transmembrane region" description="Helical" evidence="8">
    <location>
        <begin position="374"/>
        <end position="394"/>
    </location>
</feature>
<comment type="similarity">
    <text evidence="7">Belongs to the glycosyltransferase 87 family.</text>
</comment>
<dbReference type="InterPro" id="IPR018584">
    <property type="entry name" value="GT87"/>
</dbReference>
<feature type="transmembrane region" description="Helical" evidence="8">
    <location>
        <begin position="38"/>
        <end position="59"/>
    </location>
</feature>
<accession>A0A417Y479</accession>
<keyword evidence="3" id="KW-0808">Transferase</keyword>
<evidence type="ECO:0000256" key="1">
    <source>
        <dbReference type="ARBA" id="ARBA00004651"/>
    </source>
</evidence>
<feature type="transmembrane region" description="Helical" evidence="8">
    <location>
        <begin position="303"/>
        <end position="321"/>
    </location>
</feature>
<evidence type="ECO:0000313" key="9">
    <source>
        <dbReference type="EMBL" id="RHW27488.1"/>
    </source>
</evidence>
<protein>
    <submittedName>
        <fullName evidence="9">DUF2029 domain-containing protein</fullName>
    </submittedName>
</protein>
<evidence type="ECO:0000256" key="6">
    <source>
        <dbReference type="ARBA" id="ARBA00023136"/>
    </source>
</evidence>
<keyword evidence="10" id="KW-1185">Reference proteome</keyword>
<keyword evidence="4 8" id="KW-0812">Transmembrane</keyword>
<proteinExistence type="inferred from homology"/>
<evidence type="ECO:0000313" key="10">
    <source>
        <dbReference type="Proteomes" id="UP000283644"/>
    </source>
</evidence>
<sequence>MQRRDRGVVRQREHERVLAPTGADDEDAQFAGHERRSYVPWILVLAVGGTVVGALVGGFTDLHVYRYAGRTVLDGMSVYAADDPVTGLPFTYPPFAAVLMVPLALVPGWLAAGLWTGASAACVAATVVVVRRAHQLPTPGWLVASVALATIALEPVWQNLAFGQVNALLMLAVVVDLVRPERRWSGVLVGVVAGIKLTPLVFVVLLVLVGRRAAAGRAVLAFAATVAVGLVAVPGASSYWTDGLLDARRVGPPALAHNQSAFGALTRLLDGPPPTWLWLAVAGPLALAVVVVGAACWRRGDRVLGTCLAAMAMLLASPIAWSHHWVWAIPVAVALWERSRWAAAAWSAVFVSRPILWPPWGEGRELEWGVADHVAGNAYLLAALVLASGVAVTLRRPG</sequence>
<dbReference type="AlphaFoldDB" id="A0A417Y479"/>
<dbReference type="Proteomes" id="UP000283644">
    <property type="component" value="Unassembled WGS sequence"/>
</dbReference>
<dbReference type="GO" id="GO:0016758">
    <property type="term" value="F:hexosyltransferase activity"/>
    <property type="evidence" value="ECO:0007669"/>
    <property type="project" value="InterPro"/>
</dbReference>
<name>A0A417Y479_9ACTN</name>
<keyword evidence="5 8" id="KW-1133">Transmembrane helix</keyword>
<organism evidence="9 10">
    <name type="scientific">Nocardioides immobilis</name>
    <dbReference type="NCBI Taxonomy" id="2049295"/>
    <lineage>
        <taxon>Bacteria</taxon>
        <taxon>Bacillati</taxon>
        <taxon>Actinomycetota</taxon>
        <taxon>Actinomycetes</taxon>
        <taxon>Propionibacteriales</taxon>
        <taxon>Nocardioidaceae</taxon>
        <taxon>Nocardioides</taxon>
    </lineage>
</organism>
<evidence type="ECO:0000256" key="3">
    <source>
        <dbReference type="ARBA" id="ARBA00022679"/>
    </source>
</evidence>
<feature type="transmembrane region" description="Helical" evidence="8">
    <location>
        <begin position="187"/>
        <end position="208"/>
    </location>
</feature>
<feature type="transmembrane region" description="Helical" evidence="8">
    <location>
        <begin position="142"/>
        <end position="175"/>
    </location>
</feature>
<comment type="subcellular location">
    <subcellularLocation>
        <location evidence="1">Cell membrane</location>
        <topology evidence="1">Multi-pass membrane protein</topology>
    </subcellularLocation>
</comment>
<reference evidence="9 10" key="1">
    <citation type="submission" date="2018-09" db="EMBL/GenBank/DDBJ databases">
        <title>Genome sequencing of Nocardioides immobilis CCTCC AB 2017083 for comparison to Nocardioides silvaticus.</title>
        <authorList>
            <person name="Li C."/>
            <person name="Wang G."/>
        </authorList>
    </citation>
    <scope>NUCLEOTIDE SEQUENCE [LARGE SCALE GENOMIC DNA]</scope>
    <source>
        <strain evidence="9 10">CCTCC AB 2017083</strain>
    </source>
</reference>
<dbReference type="OrthoDB" id="9774600at2"/>
<keyword evidence="2" id="KW-1003">Cell membrane</keyword>
<dbReference type="EMBL" id="QXGH01000013">
    <property type="protein sequence ID" value="RHW27488.1"/>
    <property type="molecule type" value="Genomic_DNA"/>
</dbReference>
<evidence type="ECO:0000256" key="5">
    <source>
        <dbReference type="ARBA" id="ARBA00022989"/>
    </source>
</evidence>
<feature type="transmembrane region" description="Helical" evidence="8">
    <location>
        <begin position="276"/>
        <end position="296"/>
    </location>
</feature>
<evidence type="ECO:0000256" key="7">
    <source>
        <dbReference type="ARBA" id="ARBA00024033"/>
    </source>
</evidence>